<evidence type="ECO:0000256" key="2">
    <source>
        <dbReference type="SAM" id="Phobius"/>
    </source>
</evidence>
<name>A0A495QVB6_9EURY</name>
<reference evidence="3 4" key="1">
    <citation type="submission" date="2018-10" db="EMBL/GenBank/DDBJ databases">
        <title>Genomic Encyclopedia of Archaeal and Bacterial Type Strains, Phase II (KMG-II): from individual species to whole genera.</title>
        <authorList>
            <person name="Goeker M."/>
        </authorList>
    </citation>
    <scope>NUCLEOTIDE SEQUENCE [LARGE SCALE GENOMIC DNA]</scope>
    <source>
        <strain evidence="3 4">DSM 11927</strain>
    </source>
</reference>
<keyword evidence="2" id="KW-0812">Transmembrane</keyword>
<dbReference type="AlphaFoldDB" id="A0A495QVB6"/>
<dbReference type="SUPFAM" id="SSF52540">
    <property type="entry name" value="P-loop containing nucleoside triphosphate hydrolases"/>
    <property type="match status" value="1"/>
</dbReference>
<evidence type="ECO:0000313" key="3">
    <source>
        <dbReference type="EMBL" id="RKS78006.1"/>
    </source>
</evidence>
<gene>
    <name evidence="3" type="ORF">BDK61_3639</name>
</gene>
<feature type="transmembrane region" description="Helical" evidence="2">
    <location>
        <begin position="12"/>
        <end position="32"/>
    </location>
</feature>
<accession>A0A495QVB6</accession>
<dbReference type="InterPro" id="IPR027417">
    <property type="entry name" value="P-loop_NTPase"/>
</dbReference>
<keyword evidence="2" id="KW-0472">Membrane</keyword>
<dbReference type="Proteomes" id="UP000268233">
    <property type="component" value="Unassembled WGS sequence"/>
</dbReference>
<sequence>MSLYGLNRRRALVLIAVSGVLVLSSGFLWLQYPSPVTLTIFRAMLGAFLGSIVVQAVVEYLRRGEESNIDDGDDQRLELLTPLVAMLRQEQDVDSQGDVGEFFRTPPAWVDFEENYVVDHPMLDRIFNHVTADDDGLFVIEGKPACGKSFLLYSIGKKLISDENLTGQEASILRLKDVDRSRLDRLADEINSLPEGAYVLVDDIHLDPVQLIDVAERFATQSITLVYATRPVQNYPRNQDERLESFTTKHYQIVSETVASSIVDRYLEMEELSEDELRSVRRECLEHRHDLYLLSTALLTYSDKGKVSDEAIYEWIADNVLDADRFSEPINPAPFLIAIACLYRFEVAVTRSFLTNFLDLSGSDLRGLVREGEVLKPSGNTFALHHSSIAQLIISTAHYESRHSIPPKLREISRSHPMEWHEAAVQNYIEYEPQLTVEILAGITKTEEEGRELAHKLLDRIDPTIVATGINPSNTSVENLGSFFALYLGREDRIDDALVAELNQFAQDCDSNSASAWAWTTEILARLNIDAAWTFGDKLAPLLETVKPQMVADILTTISYGEIESLAESIAEDVDPRRIENQLKSTDLPPEELAKVIAKLVWVSPKQFTELAINFDTLLLNVEPQDFPVVLCRVAWGNEDSARKMLNSLSVEEIASYLNNIDNDQHYYQALAAIYLVDPSVIKALEDELNQTGSKNIESSRYRKAALSIVSEASDVPIDGLQAPVEGPAHLSVDKEELSAYQELRTCATSSDLDTIECLKRIADSHDPLVCLTALILISPEIKNALEPRQIHSWLTEELAEELPPYVIETTGATMSLARENGPNDTSEPSIQEEEEDQQTN</sequence>
<dbReference type="EMBL" id="RBWW01000002">
    <property type="protein sequence ID" value="RKS78006.1"/>
    <property type="molecule type" value="Genomic_DNA"/>
</dbReference>
<feature type="compositionally biased region" description="Acidic residues" evidence="1">
    <location>
        <begin position="831"/>
        <end position="841"/>
    </location>
</feature>
<feature type="region of interest" description="Disordered" evidence="1">
    <location>
        <begin position="814"/>
        <end position="841"/>
    </location>
</feature>
<evidence type="ECO:0000256" key="1">
    <source>
        <dbReference type="SAM" id="MobiDB-lite"/>
    </source>
</evidence>
<organism evidence="3 4">
    <name type="scientific">Haloarcula quadrata</name>
    <dbReference type="NCBI Taxonomy" id="182779"/>
    <lineage>
        <taxon>Archaea</taxon>
        <taxon>Methanobacteriati</taxon>
        <taxon>Methanobacteriota</taxon>
        <taxon>Stenosarchaea group</taxon>
        <taxon>Halobacteria</taxon>
        <taxon>Halobacteriales</taxon>
        <taxon>Haloarculaceae</taxon>
        <taxon>Haloarcula</taxon>
    </lineage>
</organism>
<comment type="caution">
    <text evidence="3">The sequence shown here is derived from an EMBL/GenBank/DDBJ whole genome shotgun (WGS) entry which is preliminary data.</text>
</comment>
<protein>
    <submittedName>
        <fullName evidence="3">Uncharacterized protein</fullName>
    </submittedName>
</protein>
<evidence type="ECO:0000313" key="4">
    <source>
        <dbReference type="Proteomes" id="UP000268233"/>
    </source>
</evidence>
<proteinExistence type="predicted"/>
<keyword evidence="2" id="KW-1133">Transmembrane helix</keyword>
<keyword evidence="4" id="KW-1185">Reference proteome</keyword>